<dbReference type="KEGG" id="aaf:AURANDRAFT_35563"/>
<dbReference type="Proteomes" id="UP001363151">
    <property type="component" value="Unassembled WGS sequence"/>
</dbReference>
<organism evidence="1 2">
    <name type="scientific">Aureococcus anophagefferens</name>
    <name type="common">Harmful bloom alga</name>
    <dbReference type="NCBI Taxonomy" id="44056"/>
    <lineage>
        <taxon>Eukaryota</taxon>
        <taxon>Sar</taxon>
        <taxon>Stramenopiles</taxon>
        <taxon>Ochrophyta</taxon>
        <taxon>Pelagophyceae</taxon>
        <taxon>Pelagomonadales</taxon>
        <taxon>Pelagomonadaceae</taxon>
        <taxon>Aureococcus</taxon>
    </lineage>
</organism>
<evidence type="ECO:0000313" key="2">
    <source>
        <dbReference type="Proteomes" id="UP001363151"/>
    </source>
</evidence>
<dbReference type="Pfam" id="PF04051">
    <property type="entry name" value="TRAPP"/>
    <property type="match status" value="1"/>
</dbReference>
<keyword evidence="2" id="KW-1185">Reference proteome</keyword>
<proteinExistence type="predicted"/>
<dbReference type="Gene3D" id="3.30.1380.20">
    <property type="entry name" value="Trafficking protein particle complex subunit 3"/>
    <property type="match status" value="1"/>
</dbReference>
<name>A0ABR1FKE5_AURAN</name>
<gene>
    <name evidence="1" type="primary">TRAPPC3</name>
    <name evidence="1" type="ORF">SO694_00032242</name>
</gene>
<dbReference type="PANTHER" id="PTHR13048">
    <property type="entry name" value="TRAFFICKING PROTEIN PARTICLE COMPLEX SUBUNIT 3"/>
    <property type="match status" value="1"/>
</dbReference>
<dbReference type="GO" id="GO:0005794">
    <property type="term" value="C:Golgi apparatus"/>
    <property type="evidence" value="ECO:0007669"/>
    <property type="project" value="UniProtKB-SubCell"/>
</dbReference>
<dbReference type="InterPro" id="IPR007194">
    <property type="entry name" value="TRAPP_component"/>
</dbReference>
<dbReference type="GO" id="GO:0016236">
    <property type="term" value="P:macroautophagy"/>
    <property type="evidence" value="ECO:0007669"/>
    <property type="project" value="UniProtKB-ARBA"/>
</dbReference>
<dbReference type="GO" id="GO:0005783">
    <property type="term" value="C:endoplasmic reticulum"/>
    <property type="evidence" value="ECO:0007669"/>
    <property type="project" value="UniProtKB-SubCell"/>
</dbReference>
<evidence type="ECO:0000313" key="1">
    <source>
        <dbReference type="EMBL" id="KAK7232457.1"/>
    </source>
</evidence>
<reference evidence="1 2" key="1">
    <citation type="submission" date="2024-03" db="EMBL/GenBank/DDBJ databases">
        <title>Aureococcus anophagefferens CCMP1851 and Kratosvirus quantuckense: Draft genome of a second virus-susceptible host strain in the model system.</title>
        <authorList>
            <person name="Chase E."/>
            <person name="Truchon A.R."/>
            <person name="Schepens W."/>
            <person name="Wilhelm S.W."/>
        </authorList>
    </citation>
    <scope>NUCLEOTIDE SEQUENCE [LARGE SCALE GENOMIC DNA]</scope>
    <source>
        <strain evidence="1 2">CCMP1851</strain>
    </source>
</reference>
<dbReference type="GO" id="GO:0048193">
    <property type="term" value="P:Golgi vesicle transport"/>
    <property type="evidence" value="ECO:0007669"/>
    <property type="project" value="InterPro"/>
</dbReference>
<dbReference type="PIRSF" id="PIRSF018293">
    <property type="entry name" value="TRAPP_I_complex_Bet3"/>
    <property type="match status" value="1"/>
</dbReference>
<dbReference type="CDD" id="cd14942">
    <property type="entry name" value="TRAPPC3_bet3"/>
    <property type="match status" value="1"/>
</dbReference>
<protein>
    <submittedName>
        <fullName evidence="1">Golgi vesicle trafficking protein</fullName>
    </submittedName>
</protein>
<dbReference type="GO" id="GO:0030008">
    <property type="term" value="C:TRAPP complex"/>
    <property type="evidence" value="ECO:0007669"/>
    <property type="project" value="InterPro"/>
</dbReference>
<dbReference type="EMBL" id="JBBJCI010000368">
    <property type="protein sequence ID" value="KAK7232457.1"/>
    <property type="molecule type" value="Genomic_DNA"/>
</dbReference>
<comment type="caution">
    <text evidence="1">The sequence shown here is derived from an EMBL/GenBank/DDBJ whole genome shotgun (WGS) entry which is preliminary data.</text>
</comment>
<dbReference type="SUPFAM" id="SSF111126">
    <property type="entry name" value="Ligand-binding domain in the NO signalling and Golgi transport"/>
    <property type="match status" value="1"/>
</dbReference>
<dbReference type="InterPro" id="IPR016721">
    <property type="entry name" value="Bet3"/>
</dbReference>
<dbReference type="KEGG" id="aaf:AURANDRAFT_59205"/>
<sequence length="189" mass="21362">MSASSKSHARIGEQVWAKMPKINAEFFCLTYGTMVVQLMKDFEDVREVNKKLESMGHGIGMRLIDEFLAKSGINNCHDFSETCDVIAKVAFKMFLGVGVDVANWNADKTACSLLLYDNPLNDFVEIPPNTNLLYSNILCGVIRGALEMIMMKVDAFFVRDVLRGDDVNEIRVELKERMVSEMDDQYKEG</sequence>
<accession>A0ABR1FKE5</accession>
<dbReference type="InterPro" id="IPR024096">
    <property type="entry name" value="NO_sig/Golgi_transp_ligand-bd"/>
</dbReference>